<dbReference type="EMBL" id="KE361650">
    <property type="protein sequence ID" value="EPQ25804.1"/>
    <property type="molecule type" value="Genomic_DNA"/>
</dbReference>
<evidence type="ECO:0000256" key="11">
    <source>
        <dbReference type="RuleBase" id="RU004189"/>
    </source>
</evidence>
<evidence type="ECO:0000256" key="5">
    <source>
        <dbReference type="ARBA" id="ARBA00011956"/>
    </source>
</evidence>
<evidence type="ECO:0000256" key="8">
    <source>
        <dbReference type="ARBA" id="ARBA00022833"/>
    </source>
</evidence>
<keyword evidence="8 10" id="KW-0862">Zinc</keyword>
<comment type="catalytic activity">
    <reaction evidence="1 10">
        <text>D-mannose 6-phosphate = D-fructose 6-phosphate</text>
        <dbReference type="Rhea" id="RHEA:12356"/>
        <dbReference type="ChEBI" id="CHEBI:58735"/>
        <dbReference type="ChEBI" id="CHEBI:61527"/>
        <dbReference type="EC" id="5.3.1.8"/>
    </reaction>
</comment>
<dbReference type="GO" id="GO:0009298">
    <property type="term" value="P:GDP-mannose biosynthetic process"/>
    <property type="evidence" value="ECO:0007669"/>
    <property type="project" value="UniProtKB-UniPathway"/>
</dbReference>
<dbReference type="InterPro" id="IPR001250">
    <property type="entry name" value="Man6P_Isoase-1"/>
</dbReference>
<dbReference type="GeneID" id="19320743"/>
<dbReference type="EC" id="5.3.1.8" evidence="5 10"/>
<dbReference type="Pfam" id="PF20511">
    <property type="entry name" value="PMI_typeI_cat"/>
    <property type="match status" value="1"/>
</dbReference>
<organism evidence="17 18">
    <name type="scientific">Pseudozyma flocculosa PF-1</name>
    <dbReference type="NCBI Taxonomy" id="1277687"/>
    <lineage>
        <taxon>Eukaryota</taxon>
        <taxon>Fungi</taxon>
        <taxon>Dikarya</taxon>
        <taxon>Basidiomycota</taxon>
        <taxon>Ustilaginomycotina</taxon>
        <taxon>Ustilaginomycetes</taxon>
        <taxon>Ustilaginales</taxon>
        <taxon>Ustilaginaceae</taxon>
        <taxon>Pseudozyma</taxon>
    </lineage>
</organism>
<dbReference type="Pfam" id="PF20512">
    <property type="entry name" value="PMI_typeI_hel"/>
    <property type="match status" value="1"/>
</dbReference>
<dbReference type="Pfam" id="PF01238">
    <property type="entry name" value="PMI_typeI_C"/>
    <property type="match status" value="1"/>
</dbReference>
<comment type="cofactor">
    <cofactor evidence="10">
        <name>Zn(2+)</name>
        <dbReference type="ChEBI" id="CHEBI:29105"/>
    </cofactor>
    <text evidence="10">Binds 1 zinc ion per subunit.</text>
</comment>
<dbReference type="InterPro" id="IPR046456">
    <property type="entry name" value="PMI_typeI_C"/>
</dbReference>
<dbReference type="NCBIfam" id="TIGR00218">
    <property type="entry name" value="manA"/>
    <property type="match status" value="1"/>
</dbReference>
<evidence type="ECO:0000313" key="18">
    <source>
        <dbReference type="Proteomes" id="UP000053664"/>
    </source>
</evidence>
<proteinExistence type="inferred from homology"/>
<evidence type="ECO:0000256" key="3">
    <source>
        <dbReference type="ARBA" id="ARBA00004666"/>
    </source>
</evidence>
<name>A0A061H154_9BASI</name>
<dbReference type="InterPro" id="IPR046457">
    <property type="entry name" value="PMI_typeI_cat"/>
</dbReference>
<evidence type="ECO:0000259" key="15">
    <source>
        <dbReference type="Pfam" id="PF20511"/>
    </source>
</evidence>
<dbReference type="UniPathway" id="UPA00126">
    <property type="reaction ID" value="UER00423"/>
</dbReference>
<keyword evidence="7" id="KW-0479">Metal-binding</keyword>
<evidence type="ECO:0000256" key="6">
    <source>
        <dbReference type="ARBA" id="ARBA00018236"/>
    </source>
</evidence>
<dbReference type="AlphaFoldDB" id="A0A061H154"/>
<dbReference type="CDD" id="cd07011">
    <property type="entry name" value="cupin_PMI_type_I_N"/>
    <property type="match status" value="1"/>
</dbReference>
<feature type="compositionally biased region" description="Basic and acidic residues" evidence="13">
    <location>
        <begin position="193"/>
        <end position="202"/>
    </location>
</feature>
<dbReference type="PANTHER" id="PTHR10309:SF0">
    <property type="entry name" value="MANNOSE-6-PHOSPHATE ISOMERASE"/>
    <property type="match status" value="1"/>
</dbReference>
<comment type="pathway">
    <text evidence="3 12">Nucleotide-sugar biosynthesis; GDP-alpha-D-mannose biosynthesis; alpha-D-mannose 1-phosphate from D-fructose 6-phosphate: step 1/2.</text>
</comment>
<comment type="function">
    <text evidence="2">Involved in the synthesis of the GDP-mannose and dolichol-phosphate-mannose required for a number of critical mannosyl transfer reactions.</text>
</comment>
<dbReference type="InterPro" id="IPR046458">
    <property type="entry name" value="PMI_typeI_hel"/>
</dbReference>
<sequence>MSHPPSARLAKLDAHLRPIASSSSSSLPSTTTSAHTVSALASTSSPATARNMASEYSTAPVFQIVPGVQCYDWGIKGSTSRVAQYALATHQLNFQPSDDKPCAELWMGTHPSLPSRLVSPASSSSSSAGSDEAPTLSSHLEAHPDLIGDAVARKFSDEEPGCLPFLFKVLSVGKALSIQAHPDKKLGKRLHQQRPDVYKDPNHKPEMAIALTPFSGFCGFRPLAEIGGFIDTVPEFAQLCSLGQSQLEELHDLIQSEADASSASVKSMLRTIFSNLMRAPASTYEALCDATSRRFSSSSSAGVPQEERALLLKLNEQYPHDIGIFCTFLLNINRLEAGQAMFLQANEPHAYLEGEILECMAASDNVVRAGLTPKLRDVDTLIDMCTYTSGKALGMLDATDWKCKRDGGDGEAKLFSPPIDEFDLVVSSLPRGGKQEQGAVQGPSILLGLEGEVRLRWQQGEELTLGAGTVVFVAAGCDLAFEAGQDQDARWARAFVQP</sequence>
<reference evidence="17 18" key="1">
    <citation type="journal article" date="2013" name="Plant Cell">
        <title>The transition from a phytopathogenic smut ancestor to an anamorphic biocontrol agent deciphered by comparative whole-genome analysis.</title>
        <authorList>
            <person name="Lefebvre F."/>
            <person name="Joly D.L."/>
            <person name="Labbe C."/>
            <person name="Teichmann B."/>
            <person name="Linning R."/>
            <person name="Belzile F."/>
            <person name="Bakkeren G."/>
            <person name="Belanger R.R."/>
        </authorList>
    </citation>
    <scope>NUCLEOTIDE SEQUENCE [LARGE SCALE GENOMIC DNA]</scope>
    <source>
        <strain evidence="17 18">PF-1</strain>
    </source>
</reference>
<dbReference type="InterPro" id="IPR014710">
    <property type="entry name" value="RmlC-like_jellyroll"/>
</dbReference>
<protein>
    <recommendedName>
        <fullName evidence="6 10">Mannose-6-phosphate isomerase</fullName>
        <ecNumber evidence="5 10">5.3.1.8</ecNumber>
    </recommendedName>
</protein>
<evidence type="ECO:0000256" key="2">
    <source>
        <dbReference type="ARBA" id="ARBA00002564"/>
    </source>
</evidence>
<dbReference type="Gene3D" id="1.10.441.10">
    <property type="entry name" value="Phosphomannose Isomerase, domain 2"/>
    <property type="match status" value="1"/>
</dbReference>
<feature type="domain" description="Phosphomannose isomerase type I helical insertion" evidence="16">
    <location>
        <begin position="247"/>
        <end position="330"/>
    </location>
</feature>
<dbReference type="KEGG" id="pfp:PFL1_06671"/>
<evidence type="ECO:0000256" key="1">
    <source>
        <dbReference type="ARBA" id="ARBA00000757"/>
    </source>
</evidence>
<evidence type="ECO:0000259" key="16">
    <source>
        <dbReference type="Pfam" id="PF20512"/>
    </source>
</evidence>
<evidence type="ECO:0000259" key="14">
    <source>
        <dbReference type="Pfam" id="PF01238"/>
    </source>
</evidence>
<evidence type="ECO:0000256" key="9">
    <source>
        <dbReference type="ARBA" id="ARBA00023235"/>
    </source>
</evidence>
<dbReference type="RefSeq" id="XP_007882408.1">
    <property type="nucleotide sequence ID" value="XM_007884217.1"/>
</dbReference>
<dbReference type="InterPro" id="IPR011051">
    <property type="entry name" value="RmlC_Cupin_sf"/>
</dbReference>
<dbReference type="GO" id="GO:0004476">
    <property type="term" value="F:mannose-6-phosphate isomerase activity"/>
    <property type="evidence" value="ECO:0007669"/>
    <property type="project" value="UniProtKB-EC"/>
</dbReference>
<dbReference type="PANTHER" id="PTHR10309">
    <property type="entry name" value="MANNOSE-6-PHOSPHATE ISOMERASE"/>
    <property type="match status" value="1"/>
</dbReference>
<evidence type="ECO:0000256" key="13">
    <source>
        <dbReference type="SAM" id="MobiDB-lite"/>
    </source>
</evidence>
<dbReference type="SUPFAM" id="SSF51182">
    <property type="entry name" value="RmlC-like cupins"/>
    <property type="match status" value="1"/>
</dbReference>
<dbReference type="GO" id="GO:0008270">
    <property type="term" value="F:zinc ion binding"/>
    <property type="evidence" value="ECO:0007669"/>
    <property type="project" value="InterPro"/>
</dbReference>
<dbReference type="GO" id="GO:0005829">
    <property type="term" value="C:cytosol"/>
    <property type="evidence" value="ECO:0007669"/>
    <property type="project" value="TreeGrafter"/>
</dbReference>
<evidence type="ECO:0000256" key="4">
    <source>
        <dbReference type="ARBA" id="ARBA00010772"/>
    </source>
</evidence>
<evidence type="ECO:0000256" key="10">
    <source>
        <dbReference type="RuleBase" id="RU000611"/>
    </source>
</evidence>
<feature type="region of interest" description="Disordered" evidence="13">
    <location>
        <begin position="183"/>
        <end position="202"/>
    </location>
</feature>
<accession>A0A061H154</accession>
<dbReference type="InterPro" id="IPR016305">
    <property type="entry name" value="Mannose-6-P_Isomerase"/>
</dbReference>
<dbReference type="Gene3D" id="2.60.120.10">
    <property type="entry name" value="Jelly Rolls"/>
    <property type="match status" value="2"/>
</dbReference>
<gene>
    <name evidence="17" type="ORF">PFL1_06671</name>
</gene>
<dbReference type="GO" id="GO:0005975">
    <property type="term" value="P:carbohydrate metabolic process"/>
    <property type="evidence" value="ECO:0007669"/>
    <property type="project" value="InterPro"/>
</dbReference>
<comment type="similarity">
    <text evidence="4 11">Belongs to the mannose-6-phosphate isomerase type 1 family.</text>
</comment>
<dbReference type="Proteomes" id="UP000053664">
    <property type="component" value="Unassembled WGS sequence"/>
</dbReference>
<evidence type="ECO:0000256" key="7">
    <source>
        <dbReference type="ARBA" id="ARBA00022723"/>
    </source>
</evidence>
<dbReference type="InterPro" id="IPR018050">
    <property type="entry name" value="Pmannose_isomerase-type1_CS"/>
</dbReference>
<feature type="domain" description="Phosphomannose isomerase type I catalytic" evidence="15">
    <location>
        <begin position="61"/>
        <end position="223"/>
    </location>
</feature>
<feature type="compositionally biased region" description="Low complexity" evidence="13">
    <location>
        <begin position="116"/>
        <end position="130"/>
    </location>
</feature>
<dbReference type="PROSITE" id="PS00966">
    <property type="entry name" value="PMI_I_2"/>
    <property type="match status" value="1"/>
</dbReference>
<feature type="region of interest" description="Disordered" evidence="13">
    <location>
        <begin position="116"/>
        <end position="137"/>
    </location>
</feature>
<dbReference type="HOGENOM" id="CLU_026967_0_0_1"/>
<dbReference type="PRINTS" id="PR00714">
    <property type="entry name" value="MAN6PISMRASE"/>
</dbReference>
<feature type="domain" description="Phosphomannose isomerase type I C-terminal" evidence="14">
    <location>
        <begin position="414"/>
        <end position="452"/>
    </location>
</feature>
<evidence type="ECO:0000256" key="12">
    <source>
        <dbReference type="RuleBase" id="RU004248"/>
    </source>
</evidence>
<evidence type="ECO:0000313" key="17">
    <source>
        <dbReference type="EMBL" id="EPQ25804.1"/>
    </source>
</evidence>
<dbReference type="PROSITE" id="PS00965">
    <property type="entry name" value="PMI_I_1"/>
    <property type="match status" value="1"/>
</dbReference>
<keyword evidence="9 10" id="KW-0413">Isomerase</keyword>
<dbReference type="eggNOG" id="KOG2757">
    <property type="taxonomic scope" value="Eukaryota"/>
</dbReference>
<dbReference type="OrthoDB" id="6605218at2759"/>